<comment type="caution">
    <text evidence="1">The sequence shown here is derived from an EMBL/GenBank/DDBJ whole genome shotgun (WGS) entry which is preliminary data.</text>
</comment>
<sequence length="44" mass="5262">MIKGLQVRSQQFKLRSLVRQHLTLAMEQRYHLYGAHTRPLRSGR</sequence>
<reference evidence="1" key="1">
    <citation type="submission" date="2021-06" db="EMBL/GenBank/DDBJ databases">
        <authorList>
            <person name="Kallberg Y."/>
            <person name="Tangrot J."/>
            <person name="Rosling A."/>
        </authorList>
    </citation>
    <scope>NUCLEOTIDE SEQUENCE</scope>
    <source>
        <strain evidence="1">MA453B</strain>
    </source>
</reference>
<dbReference type="Proteomes" id="UP000789405">
    <property type="component" value="Unassembled WGS sequence"/>
</dbReference>
<protein>
    <submittedName>
        <fullName evidence="1">4764_t:CDS:1</fullName>
    </submittedName>
</protein>
<proteinExistence type="predicted"/>
<evidence type="ECO:0000313" key="1">
    <source>
        <dbReference type="EMBL" id="CAG8517004.1"/>
    </source>
</evidence>
<evidence type="ECO:0000313" key="2">
    <source>
        <dbReference type="Proteomes" id="UP000789405"/>
    </source>
</evidence>
<dbReference type="EMBL" id="CAJVPY010001327">
    <property type="protein sequence ID" value="CAG8517004.1"/>
    <property type="molecule type" value="Genomic_DNA"/>
</dbReference>
<keyword evidence="2" id="KW-1185">Reference proteome</keyword>
<name>A0A9N9A462_9GLOM</name>
<organism evidence="1 2">
    <name type="scientific">Dentiscutata erythropus</name>
    <dbReference type="NCBI Taxonomy" id="1348616"/>
    <lineage>
        <taxon>Eukaryota</taxon>
        <taxon>Fungi</taxon>
        <taxon>Fungi incertae sedis</taxon>
        <taxon>Mucoromycota</taxon>
        <taxon>Glomeromycotina</taxon>
        <taxon>Glomeromycetes</taxon>
        <taxon>Diversisporales</taxon>
        <taxon>Gigasporaceae</taxon>
        <taxon>Dentiscutata</taxon>
    </lineage>
</organism>
<accession>A0A9N9A462</accession>
<gene>
    <name evidence="1" type="ORF">DERYTH_LOCUS3676</name>
</gene>
<dbReference type="AlphaFoldDB" id="A0A9N9A462"/>
<feature type="non-terminal residue" evidence="1">
    <location>
        <position position="1"/>
    </location>
</feature>